<protein>
    <submittedName>
        <fullName evidence="1">Phage tail protein</fullName>
    </submittedName>
</protein>
<gene>
    <name evidence="1" type="ORF">IPZ78_12620</name>
</gene>
<dbReference type="Proteomes" id="UP001165302">
    <property type="component" value="Unassembled WGS sequence"/>
</dbReference>
<comment type="caution">
    <text evidence="1">The sequence shown here is derived from an EMBL/GenBank/DDBJ whole genome shotgun (WGS) entry which is preliminary data.</text>
</comment>
<name>A0ABS7ZAQ5_9SPHI</name>
<dbReference type="EMBL" id="JADEYP010000025">
    <property type="protein sequence ID" value="MCA5005994.1"/>
    <property type="molecule type" value="Genomic_DNA"/>
</dbReference>
<keyword evidence="2" id="KW-1185">Reference proteome</keyword>
<evidence type="ECO:0000313" key="1">
    <source>
        <dbReference type="EMBL" id="MCA5005994.1"/>
    </source>
</evidence>
<organism evidence="1 2">
    <name type="scientific">Sphingobacterium bovistauri</name>
    <dbReference type="NCBI Taxonomy" id="2781959"/>
    <lineage>
        <taxon>Bacteria</taxon>
        <taxon>Pseudomonadati</taxon>
        <taxon>Bacteroidota</taxon>
        <taxon>Sphingobacteriia</taxon>
        <taxon>Sphingobacteriales</taxon>
        <taxon>Sphingobacteriaceae</taxon>
        <taxon>Sphingobacterium</taxon>
    </lineage>
</organism>
<proteinExistence type="predicted"/>
<accession>A0ABS7ZAQ5</accession>
<sequence length="647" mass="72346">MFDYFGNLTDYMFMFLESVNGVDSDWTVGDLEVVEPFALEFDKVDHFTALNMICEACGCEWQLVGKQITIKKSVGILHDYPLEYGKDNGLYNIKRLAISNANIVTRAYAVGGSQNLPASYPHKQLILDGYYEDELAVALFGIREGVFEDEEIYLKRTSTATAVGQINESQFTITDSTIDFDLNAQLIDGQEAYIVFKTGVLNARQFKILSYNHSTKTIRYEANKDDNGQLIPFGSIIAEEGDSYTLIGIRMPQSYITAALAQLEAKRLEYLNSNKVPRVVYEAAVDPLELKRKNKELKSGDILPFKDVKIGLDDNLRITKVSYTATYPNLHQGSRFEIEIGQEVTYNRIQKIEEDIKQSKEIVTQYSKQSYAYDRRNIRAINEFKEKVFDPDEKLQTALVQGIAALFGSESMYFDLEDIDIAVNAGSDANRLTLTAGNLIHKSYEITGLGYIWNLSAFDQDDLAPLKSYYIAAKVGTTALTGSWVLSEMQLTTESEVGYYHFNLGVLSSVIEGQRSFNPTRMFTLISGGNVVTDVVTARLINVQKLFAQEIIAENLHVTGDSSIAGFSIDGNKITSADSIPERTFVTTSPTGVFVHAGSYYEVLELLRNGVAFKAVYNGYDEIFNYHAMIEMLFGGNGAILSSFIVF</sequence>
<evidence type="ECO:0000313" key="2">
    <source>
        <dbReference type="Proteomes" id="UP001165302"/>
    </source>
</evidence>
<reference evidence="1" key="1">
    <citation type="submission" date="2020-10" db="EMBL/GenBank/DDBJ databases">
        <authorList>
            <person name="Lu T."/>
            <person name="Wang Q."/>
            <person name="Han X."/>
        </authorList>
    </citation>
    <scope>NUCLEOTIDE SEQUENCE</scope>
    <source>
        <strain evidence="1">WQ 366</strain>
    </source>
</reference>
<dbReference type="RefSeq" id="WP_225554274.1">
    <property type="nucleotide sequence ID" value="NZ_JADEYP010000025.1"/>
</dbReference>